<dbReference type="PROSITE" id="PS51318">
    <property type="entry name" value="TAT"/>
    <property type="match status" value="1"/>
</dbReference>
<dbReference type="OrthoDB" id="2497409at2"/>
<organism evidence="2 3">
    <name type="scientific">Paenibacillus contaminans</name>
    <dbReference type="NCBI Taxonomy" id="450362"/>
    <lineage>
        <taxon>Bacteria</taxon>
        <taxon>Bacillati</taxon>
        <taxon>Bacillota</taxon>
        <taxon>Bacilli</taxon>
        <taxon>Bacillales</taxon>
        <taxon>Paenibacillaceae</taxon>
        <taxon>Paenibacillus</taxon>
    </lineage>
</organism>
<protein>
    <submittedName>
        <fullName evidence="2">Uncharacterized protein</fullName>
    </submittedName>
</protein>
<dbReference type="Proteomes" id="UP000250369">
    <property type="component" value="Unassembled WGS sequence"/>
</dbReference>
<name>A0A329MLZ9_9BACL</name>
<feature type="signal peptide" evidence="1">
    <location>
        <begin position="1"/>
        <end position="20"/>
    </location>
</feature>
<dbReference type="InterPro" id="IPR011050">
    <property type="entry name" value="Pectin_lyase_fold/virulence"/>
</dbReference>
<feature type="chain" id="PRO_5016301905" evidence="1">
    <location>
        <begin position="21"/>
        <end position="682"/>
    </location>
</feature>
<keyword evidence="3" id="KW-1185">Reference proteome</keyword>
<dbReference type="Gene3D" id="2.160.20.10">
    <property type="entry name" value="Single-stranded right-handed beta-helix, Pectin lyase-like"/>
    <property type="match status" value="1"/>
</dbReference>
<dbReference type="AlphaFoldDB" id="A0A329MLZ9"/>
<dbReference type="InterPro" id="IPR006311">
    <property type="entry name" value="TAT_signal"/>
</dbReference>
<proteinExistence type="predicted"/>
<dbReference type="EMBL" id="QMFB01000014">
    <property type="protein sequence ID" value="RAV18917.1"/>
    <property type="molecule type" value="Genomic_DNA"/>
</dbReference>
<evidence type="ECO:0000256" key="1">
    <source>
        <dbReference type="SAM" id="SignalP"/>
    </source>
</evidence>
<dbReference type="InterPro" id="IPR012334">
    <property type="entry name" value="Pectin_lyas_fold"/>
</dbReference>
<dbReference type="RefSeq" id="WP_113033124.1">
    <property type="nucleotide sequence ID" value="NZ_QMFB01000014.1"/>
</dbReference>
<dbReference type="SUPFAM" id="SSF51126">
    <property type="entry name" value="Pectin lyase-like"/>
    <property type="match status" value="1"/>
</dbReference>
<gene>
    <name evidence="2" type="ORF">DQG23_22440</name>
</gene>
<accession>A0A329MLZ9</accession>
<reference evidence="2 3" key="1">
    <citation type="journal article" date="2009" name="Int. J. Syst. Evol. Microbiol.">
        <title>Paenibacillus contaminans sp. nov., isolated from a contaminated laboratory plate.</title>
        <authorList>
            <person name="Chou J.H."/>
            <person name="Lee J.H."/>
            <person name="Lin M.C."/>
            <person name="Chang P.S."/>
            <person name="Arun A.B."/>
            <person name="Young C.C."/>
            <person name="Chen W.M."/>
        </authorList>
    </citation>
    <scope>NUCLEOTIDE SEQUENCE [LARGE SCALE GENOMIC DNA]</scope>
    <source>
        <strain evidence="2 3">CKOBP-6</strain>
    </source>
</reference>
<keyword evidence="1" id="KW-0732">Signal</keyword>
<evidence type="ECO:0000313" key="2">
    <source>
        <dbReference type="EMBL" id="RAV18917.1"/>
    </source>
</evidence>
<comment type="caution">
    <text evidence="2">The sequence shown here is derived from an EMBL/GenBank/DDBJ whole genome shotgun (WGS) entry which is preliminary data.</text>
</comment>
<sequence length="682" mass="74128">MSGNRISRRALLASMGMAGAAVLTDSVWKGGLPGTAEAKGGTVTESVYGLDKVKVKDLKDMDFVIAVTIAELRAETDPNPDYVYYVIDTGQEGMFGYDPSDTTTPDNTGTVVAAAAGGRFKRMFEGALQVKWFGAKGDGETDDTLSVRAAMQAARGKEVRFAAGVYKLTDTIAIPRNTFVRGAGCSSWFPFGQLRNNVPNSILDMENGTILKFVGNASVTFSTNRSDFQNFTCAVKLEPDADGVQLSDLKILSSFRIRDENGNITTSDTDQHAMFDVGLWIDNADHVKLNGIGVVGYWQKAGLLLDASGRLGATQEFGAIEYCVVSNSIFQGKIGMAALGGDEGIPPDETGFLKPTGDDLTEGAFGLSHLFVSDCFFSGTDHHSNGFADGWQSRIAPDSTPLKIDGFIGSGVPYRINHPRFVNCSIQTRESASIVLDRVIRPAFINCRAESGPIRASKHTVLPRLINCEFPYNRTNAIYQEIEHCQGAHITPSFRRLAHIHLKEYQFQIELRNNNGVIEHRLTKPFAISAGAKSKDVEALFRYAIKEAGWDYQAWTPTPVPGSTMNDDYSKGLFLGEKAFQAKYSLVTSVTFDNHADYQEAELVVVQSRAADTGLWARAAAYSAPTVPYKMATYNTVLKIELRNGSGPATALTTNLPMEAQGAASLILRVRGLFYEQAYGLG</sequence>
<evidence type="ECO:0000313" key="3">
    <source>
        <dbReference type="Proteomes" id="UP000250369"/>
    </source>
</evidence>